<dbReference type="Gene3D" id="1.25.40.10">
    <property type="entry name" value="Tetratricopeptide repeat domain"/>
    <property type="match status" value="4"/>
</dbReference>
<dbReference type="InterPro" id="IPR006597">
    <property type="entry name" value="Sel1-like"/>
</dbReference>
<gene>
    <name evidence="2" type="ORF">HMPREF1090_03729</name>
</gene>
<dbReference type="EMBL" id="AGYR01000040">
    <property type="protein sequence ID" value="ENZ12100.1"/>
    <property type="molecule type" value="Genomic_DNA"/>
</dbReference>
<comment type="caution">
    <text evidence="2">The sequence shown here is derived from an EMBL/GenBank/DDBJ whole genome shotgun (WGS) entry which is preliminary data.</text>
</comment>
<evidence type="ECO:0000256" key="1">
    <source>
        <dbReference type="SAM" id="MobiDB-lite"/>
    </source>
</evidence>
<dbReference type="PANTHER" id="PTHR11102">
    <property type="entry name" value="SEL-1-LIKE PROTEIN"/>
    <property type="match status" value="1"/>
</dbReference>
<protein>
    <recommendedName>
        <fullName evidence="4">Sel1 repeat family protein</fullName>
    </recommendedName>
</protein>
<dbReference type="PATRIC" id="fig|999408.3.peg.3995"/>
<dbReference type="RefSeq" id="WP_002593792.1">
    <property type="nucleotide sequence ID" value="NZ_KB850980.1"/>
</dbReference>
<dbReference type="Pfam" id="PF08238">
    <property type="entry name" value="Sel1"/>
    <property type="match status" value="12"/>
</dbReference>
<reference evidence="2 3" key="1">
    <citation type="submission" date="2013-01" db="EMBL/GenBank/DDBJ databases">
        <title>The Genome Sequence of Clostridium clostridioforme 90A8.</title>
        <authorList>
            <consortium name="The Broad Institute Genome Sequencing Platform"/>
            <person name="Earl A."/>
            <person name="Ward D."/>
            <person name="Feldgarden M."/>
            <person name="Gevers D."/>
            <person name="Courvalin P."/>
            <person name="Lambert T."/>
            <person name="Walker B."/>
            <person name="Young S.K."/>
            <person name="Zeng Q."/>
            <person name="Gargeya S."/>
            <person name="Fitzgerald M."/>
            <person name="Haas B."/>
            <person name="Abouelleil A."/>
            <person name="Alvarado L."/>
            <person name="Arachchi H.M."/>
            <person name="Berlin A.M."/>
            <person name="Chapman S.B."/>
            <person name="Dewar J."/>
            <person name="Goldberg J."/>
            <person name="Griggs A."/>
            <person name="Gujja S."/>
            <person name="Hansen M."/>
            <person name="Howarth C."/>
            <person name="Imamovic A."/>
            <person name="Larimer J."/>
            <person name="McCowan C."/>
            <person name="Murphy C."/>
            <person name="Neiman D."/>
            <person name="Pearson M."/>
            <person name="Priest M."/>
            <person name="Roberts A."/>
            <person name="Saif S."/>
            <person name="Shea T."/>
            <person name="Sisk P."/>
            <person name="Sykes S."/>
            <person name="Wortman J."/>
            <person name="Nusbaum C."/>
            <person name="Birren B."/>
        </authorList>
    </citation>
    <scope>NUCLEOTIDE SEQUENCE [LARGE SCALE GENOMIC DNA]</scope>
    <source>
        <strain evidence="2 3">90A8</strain>
    </source>
</reference>
<dbReference type="NCBIfam" id="NF041499">
    <property type="entry name" value="MobP3"/>
    <property type="match status" value="1"/>
</dbReference>
<dbReference type="Proteomes" id="UP000013085">
    <property type="component" value="Unassembled WGS sequence"/>
</dbReference>
<dbReference type="InterPro" id="IPR041073">
    <property type="entry name" value="MobL"/>
</dbReference>
<organism evidence="2 3">
    <name type="scientific">[Clostridium] clostridioforme 90A8</name>
    <dbReference type="NCBI Taxonomy" id="999408"/>
    <lineage>
        <taxon>Bacteria</taxon>
        <taxon>Bacillati</taxon>
        <taxon>Bacillota</taxon>
        <taxon>Clostridia</taxon>
        <taxon>Lachnospirales</taxon>
        <taxon>Lachnospiraceae</taxon>
        <taxon>Enterocloster</taxon>
    </lineage>
</organism>
<dbReference type="AlphaFoldDB" id="A0A0E2H776"/>
<evidence type="ECO:0000313" key="3">
    <source>
        <dbReference type="Proteomes" id="UP000013085"/>
    </source>
</evidence>
<name>A0A0E2H776_9FIRM</name>
<dbReference type="PANTHER" id="PTHR11102:SF160">
    <property type="entry name" value="ERAD-ASSOCIATED E3 UBIQUITIN-PROTEIN LIGASE COMPONENT HRD3"/>
    <property type="match status" value="1"/>
</dbReference>
<accession>A0A0E2H776</accession>
<evidence type="ECO:0000313" key="2">
    <source>
        <dbReference type="EMBL" id="ENZ12100.1"/>
    </source>
</evidence>
<dbReference type="Pfam" id="PF18555">
    <property type="entry name" value="MobL"/>
    <property type="match status" value="1"/>
</dbReference>
<proteinExistence type="predicted"/>
<sequence length="958" mass="110436">MTKLIFTSRYLKDAKPSQKENYVHYIGTRKGVEKIDTSKKHLPATVSQKKLVHQLLQDFPATKEMLEYEDYQRKPTIENASEFIFCALEQNLDIAATRKNYVDYLAHRPRVEKIGEHGLFTDEGEPVVLGQVQNQVADHKGIVWTHVISLRREDAARLGYDSAVQWMALLRSKRAMLCKHMKIDSANLKWYAAFHNESHHPHVHLLVYSVKDGEGYLTKQSIEAMRSELAHDIFRQDFANIYEEQAQSRMDLKERSEVVMKTWIDEIRAGTLKSSEIETSMMQLSKRLQNTGGKKVYGYLKRDVKDLVDHIVDELEKDDRVSALYREWGLWQDEIVKTYRKQTEELPPLSKQPKLKSIKNMVIAEALRLGSHHFLFEENEDGYSEPKDDFFIQEPNPVAELTGELDSDYAEEELKQELFPNGRKEKSSSNWWTDGYIQARNYLYGSDSTLQDFEKAYQKFLQEAEQGNGFAMHDLGRMFADGLGRDADVGLAQKWYEKALEAFLVREESVKKKEKPYLQYRIGKMYASGLGAEQNYEKAAHWFSQAAAMDHKYAQYSLAGLYRRGRGVEQNDIRAFSLYMSSAEQGNPYASLELAKMYRDGLGTEPDLQQAEWRFQNAYSGFVVLEEKSHDDKLQYRIGQMLHTGTGTSKDDEGAARYWEKSAKLGNINAQYALGTLWLETGSGDSGQAVEWLTKAANAEHSAAQYVLGKLYQDGVYFNKDMDQAMKWFRSAAELGNEYAAYRMGCLLLLGEEIPKDVEAAVKWLSLSAEKGNPYAQYRLGMLYLKGEEYSPQVEVAMKWLQQAAEQKNEWAFYQLGKLYLSGEHVTKNVETAVHYLGLCAEKGNQYAQYVLGKLYLCGRDVSRDREKAVEYLTASAEQGNLYASFLLEHLDAYQDPSLFLAATRLLHHLEKLFCEEVQRPMEMKRYQIDRKRRRKLLEKKQAQGHHREDQEPAQGIY</sequence>
<feature type="region of interest" description="Disordered" evidence="1">
    <location>
        <begin position="938"/>
        <end position="958"/>
    </location>
</feature>
<dbReference type="InterPro" id="IPR048102">
    <property type="entry name" value="MobP3"/>
</dbReference>
<dbReference type="SMART" id="SM00671">
    <property type="entry name" value="SEL1"/>
    <property type="match status" value="12"/>
</dbReference>
<dbReference type="InterPro" id="IPR050767">
    <property type="entry name" value="Sel1_AlgK"/>
</dbReference>
<evidence type="ECO:0008006" key="4">
    <source>
        <dbReference type="Google" id="ProtNLM"/>
    </source>
</evidence>
<dbReference type="InterPro" id="IPR011990">
    <property type="entry name" value="TPR-like_helical_dom_sf"/>
</dbReference>
<dbReference type="SUPFAM" id="SSF81901">
    <property type="entry name" value="HCP-like"/>
    <property type="match status" value="3"/>
</dbReference>
<dbReference type="HOGENOM" id="CLU_011901_0_0_9"/>
<feature type="compositionally biased region" description="Basic and acidic residues" evidence="1">
    <location>
        <begin position="939"/>
        <end position="951"/>
    </location>
</feature>